<feature type="transmembrane region" description="Helical" evidence="11">
    <location>
        <begin position="86"/>
        <end position="107"/>
    </location>
</feature>
<dbReference type="InterPro" id="IPR043205">
    <property type="entry name" value="CYB561/CYBRD1-like"/>
</dbReference>
<feature type="transmembrane region" description="Helical" evidence="11">
    <location>
        <begin position="53"/>
        <end position="74"/>
    </location>
</feature>
<dbReference type="GO" id="GO:0046872">
    <property type="term" value="F:metal ion binding"/>
    <property type="evidence" value="ECO:0007669"/>
    <property type="project" value="UniProtKB-KW"/>
</dbReference>
<sequence length="205" mass="23284">MGYGIRWPSPGNYGGVNFHGMFMSTAMVFFQGEALLSYRFYRYDAKVLSKFVHVVFHLMAIAFFSTALSAIIIHKNKSNLDHFTSVHSWIGITVMFVYVVQFAFGFVNFLFSGITESTRKTFMPMHRIVGCLLFAASLVQAVIGFVQYNGFYGNCPQDHDAPLVCGHYKFVLNFTIILAVLYGFTVLLLVIPPAWQRKKTPEEMQ</sequence>
<dbReference type="Gene3D" id="1.20.120.1770">
    <property type="match status" value="1"/>
</dbReference>
<evidence type="ECO:0000256" key="2">
    <source>
        <dbReference type="ARBA" id="ARBA00004141"/>
    </source>
</evidence>
<keyword evidence="9" id="KW-0408">Iron</keyword>
<keyword evidence="5 11" id="KW-0812">Transmembrane</keyword>
<evidence type="ECO:0000256" key="8">
    <source>
        <dbReference type="ARBA" id="ARBA00022989"/>
    </source>
</evidence>
<evidence type="ECO:0000256" key="6">
    <source>
        <dbReference type="ARBA" id="ARBA00022723"/>
    </source>
</evidence>
<protein>
    <recommendedName>
        <fullName evidence="12">Cytochrome b561 domain-containing protein</fullName>
    </recommendedName>
</protein>
<dbReference type="PANTHER" id="PTHR10106:SF50">
    <property type="entry name" value="CYTOCHROME B561 DOMAIN-CONTAINING PROTEIN"/>
    <property type="match status" value="1"/>
</dbReference>
<dbReference type="Proteomes" id="UP000024635">
    <property type="component" value="Unassembled WGS sequence"/>
</dbReference>
<feature type="transmembrane region" description="Helical" evidence="11">
    <location>
        <begin position="170"/>
        <end position="191"/>
    </location>
</feature>
<reference evidence="14" key="1">
    <citation type="journal article" date="2015" name="Nat. Genet.">
        <title>The genome and transcriptome of the zoonotic hookworm Ancylostoma ceylanicum identify infection-specific gene families.</title>
        <authorList>
            <person name="Schwarz E.M."/>
            <person name="Hu Y."/>
            <person name="Antoshechkin I."/>
            <person name="Miller M.M."/>
            <person name="Sternberg P.W."/>
            <person name="Aroian R.V."/>
        </authorList>
    </citation>
    <scope>NUCLEOTIDE SEQUENCE</scope>
    <source>
        <strain evidence="14">HY135</strain>
    </source>
</reference>
<evidence type="ECO:0000256" key="3">
    <source>
        <dbReference type="ARBA" id="ARBA00022448"/>
    </source>
</evidence>
<feature type="domain" description="Cytochrome b561" evidence="12">
    <location>
        <begin position="1"/>
        <end position="191"/>
    </location>
</feature>
<dbReference type="GO" id="GO:0016020">
    <property type="term" value="C:membrane"/>
    <property type="evidence" value="ECO:0007669"/>
    <property type="project" value="UniProtKB-SubCell"/>
</dbReference>
<dbReference type="PROSITE" id="PS50939">
    <property type="entry name" value="CYTOCHROME_B561"/>
    <property type="match status" value="1"/>
</dbReference>
<dbReference type="AlphaFoldDB" id="A0A016U805"/>
<dbReference type="SMART" id="SM00665">
    <property type="entry name" value="B561"/>
    <property type="match status" value="1"/>
</dbReference>
<evidence type="ECO:0000256" key="10">
    <source>
        <dbReference type="ARBA" id="ARBA00023136"/>
    </source>
</evidence>
<dbReference type="PANTHER" id="PTHR10106">
    <property type="entry name" value="CYTOCHROME B561-RELATED"/>
    <property type="match status" value="1"/>
</dbReference>
<comment type="subcellular location">
    <subcellularLocation>
        <location evidence="2">Membrane</location>
        <topology evidence="2">Multi-pass membrane protein</topology>
    </subcellularLocation>
</comment>
<evidence type="ECO:0000256" key="5">
    <source>
        <dbReference type="ARBA" id="ARBA00022692"/>
    </source>
</evidence>
<dbReference type="EMBL" id="JARK01001387">
    <property type="protein sequence ID" value="EYC11310.1"/>
    <property type="molecule type" value="Genomic_DNA"/>
</dbReference>
<evidence type="ECO:0000313" key="14">
    <source>
        <dbReference type="Proteomes" id="UP000024635"/>
    </source>
</evidence>
<evidence type="ECO:0000256" key="7">
    <source>
        <dbReference type="ARBA" id="ARBA00022982"/>
    </source>
</evidence>
<comment type="cofactor">
    <cofactor evidence="1">
        <name>heme b</name>
        <dbReference type="ChEBI" id="CHEBI:60344"/>
    </cofactor>
</comment>
<dbReference type="OrthoDB" id="907479at2759"/>
<evidence type="ECO:0000256" key="4">
    <source>
        <dbReference type="ARBA" id="ARBA00022617"/>
    </source>
</evidence>
<evidence type="ECO:0000256" key="1">
    <source>
        <dbReference type="ARBA" id="ARBA00001970"/>
    </source>
</evidence>
<evidence type="ECO:0000313" key="13">
    <source>
        <dbReference type="EMBL" id="EYC11310.1"/>
    </source>
</evidence>
<dbReference type="CDD" id="cd08554">
    <property type="entry name" value="Cyt_b561"/>
    <property type="match status" value="1"/>
</dbReference>
<evidence type="ECO:0000256" key="11">
    <source>
        <dbReference type="SAM" id="Phobius"/>
    </source>
</evidence>
<keyword evidence="3" id="KW-0813">Transport</keyword>
<keyword evidence="4" id="KW-0349">Heme</keyword>
<gene>
    <name evidence="13" type="primary">Acey_s0051.g2132</name>
    <name evidence="13" type="synonym">Acey-F39G3.5</name>
    <name evidence="13" type="ORF">Y032_0051g2132</name>
</gene>
<dbReference type="GO" id="GO:0016491">
    <property type="term" value="F:oxidoreductase activity"/>
    <property type="evidence" value="ECO:0007669"/>
    <property type="project" value="InterPro"/>
</dbReference>
<proteinExistence type="predicted"/>
<keyword evidence="6" id="KW-0479">Metal-binding</keyword>
<keyword evidence="10 11" id="KW-0472">Membrane</keyword>
<dbReference type="Pfam" id="PF03188">
    <property type="entry name" value="Cytochrom_B561"/>
    <property type="match status" value="1"/>
</dbReference>
<dbReference type="InterPro" id="IPR006593">
    <property type="entry name" value="Cyt_b561/ferric_Rdtase_TM"/>
</dbReference>
<feature type="transmembrane region" description="Helical" evidence="11">
    <location>
        <begin position="20"/>
        <end position="41"/>
    </location>
</feature>
<keyword evidence="14" id="KW-1185">Reference proteome</keyword>
<evidence type="ECO:0000256" key="9">
    <source>
        <dbReference type="ARBA" id="ARBA00023004"/>
    </source>
</evidence>
<comment type="caution">
    <text evidence="13">The sequence shown here is derived from an EMBL/GenBank/DDBJ whole genome shotgun (WGS) entry which is preliminary data.</text>
</comment>
<keyword evidence="7" id="KW-0249">Electron transport</keyword>
<evidence type="ECO:0000259" key="12">
    <source>
        <dbReference type="PROSITE" id="PS50939"/>
    </source>
</evidence>
<feature type="transmembrane region" description="Helical" evidence="11">
    <location>
        <begin position="128"/>
        <end position="150"/>
    </location>
</feature>
<accession>A0A016U805</accession>
<name>A0A016U805_9BILA</name>
<organism evidence="13 14">
    <name type="scientific">Ancylostoma ceylanicum</name>
    <dbReference type="NCBI Taxonomy" id="53326"/>
    <lineage>
        <taxon>Eukaryota</taxon>
        <taxon>Metazoa</taxon>
        <taxon>Ecdysozoa</taxon>
        <taxon>Nematoda</taxon>
        <taxon>Chromadorea</taxon>
        <taxon>Rhabditida</taxon>
        <taxon>Rhabditina</taxon>
        <taxon>Rhabditomorpha</taxon>
        <taxon>Strongyloidea</taxon>
        <taxon>Ancylostomatidae</taxon>
        <taxon>Ancylostomatinae</taxon>
        <taxon>Ancylostoma</taxon>
    </lineage>
</organism>
<keyword evidence="8 11" id="KW-1133">Transmembrane helix</keyword>